<comment type="caution">
    <text evidence="2">The sequence shown here is derived from an EMBL/GenBank/DDBJ whole genome shotgun (WGS) entry which is preliminary data.</text>
</comment>
<reference evidence="3" key="1">
    <citation type="journal article" date="2019" name="Int. J. Syst. Evol. Microbiol.">
        <title>The Global Catalogue of Microorganisms (GCM) 10K type strain sequencing project: providing services to taxonomists for standard genome sequencing and annotation.</title>
        <authorList>
            <consortium name="The Broad Institute Genomics Platform"/>
            <consortium name="The Broad Institute Genome Sequencing Center for Infectious Disease"/>
            <person name="Wu L."/>
            <person name="Ma J."/>
        </authorList>
    </citation>
    <scope>NUCLEOTIDE SEQUENCE [LARGE SCALE GENOMIC DNA]</scope>
    <source>
        <strain evidence="3">CGMCC 1.12770</strain>
    </source>
</reference>
<dbReference type="RefSeq" id="WP_188591364.1">
    <property type="nucleotide sequence ID" value="NZ_BMFU01000001.1"/>
</dbReference>
<dbReference type="Pfam" id="PF02498">
    <property type="entry name" value="Bro-N"/>
    <property type="match status" value="1"/>
</dbReference>
<name>A0ABQ1Z119_9BACL</name>
<accession>A0ABQ1Z119</accession>
<evidence type="ECO:0000313" key="3">
    <source>
        <dbReference type="Proteomes" id="UP000652153"/>
    </source>
</evidence>
<keyword evidence="3" id="KW-1185">Reference proteome</keyword>
<protein>
    <submittedName>
        <fullName evidence="2">Antirepressor</fullName>
    </submittedName>
</protein>
<dbReference type="Pfam" id="PF03374">
    <property type="entry name" value="ANT"/>
    <property type="match status" value="1"/>
</dbReference>
<dbReference type="InterPro" id="IPR005039">
    <property type="entry name" value="Ant_C"/>
</dbReference>
<evidence type="ECO:0000259" key="1">
    <source>
        <dbReference type="PROSITE" id="PS51750"/>
    </source>
</evidence>
<gene>
    <name evidence="2" type="ORF">GCM10008014_08760</name>
</gene>
<dbReference type="EMBL" id="BMFU01000001">
    <property type="protein sequence ID" value="GGH46228.1"/>
    <property type="molecule type" value="Genomic_DNA"/>
</dbReference>
<sequence>MNNVAAFNYGSHEVKTVMINNEPWFVAKDVCNVLEISDVRRAVERLDSDERSLTPLVDSAGKRQEMYSVNEPGLYTLILGSRKPEAKQFKRWITHEVIPSIRKHGAYMTESTIEKVVTDPDFLIKLGQTLKEEQEARRVLEQQIQLDKPKVLFAESLQASSDCILVANLAKMLKQNGVDIGQNRLFKWFRENGYLGKHGEHWNMPTQRAMDLKLFEVKTTVMNRPDKDPKISKTTVVTGRGQMYFLNKLKPGA</sequence>
<dbReference type="Proteomes" id="UP000652153">
    <property type="component" value="Unassembled WGS sequence"/>
</dbReference>
<organism evidence="2 3">
    <name type="scientific">Paenibacillus silvae</name>
    <dbReference type="NCBI Taxonomy" id="1325358"/>
    <lineage>
        <taxon>Bacteria</taxon>
        <taxon>Bacillati</taxon>
        <taxon>Bacillota</taxon>
        <taxon>Bacilli</taxon>
        <taxon>Bacillales</taxon>
        <taxon>Paenibacillaceae</taxon>
        <taxon>Paenibacillus</taxon>
    </lineage>
</organism>
<evidence type="ECO:0000313" key="2">
    <source>
        <dbReference type="EMBL" id="GGH46228.1"/>
    </source>
</evidence>
<dbReference type="PANTHER" id="PTHR36180">
    <property type="entry name" value="DNA-BINDING PROTEIN-RELATED-RELATED"/>
    <property type="match status" value="1"/>
</dbReference>
<dbReference type="SMART" id="SM01040">
    <property type="entry name" value="Bro-N"/>
    <property type="match status" value="1"/>
</dbReference>
<dbReference type="PROSITE" id="PS51750">
    <property type="entry name" value="BRO_N"/>
    <property type="match status" value="1"/>
</dbReference>
<feature type="domain" description="Bro-N" evidence="1">
    <location>
        <begin position="1"/>
        <end position="105"/>
    </location>
</feature>
<dbReference type="InterPro" id="IPR003497">
    <property type="entry name" value="BRO_N_domain"/>
</dbReference>
<dbReference type="PANTHER" id="PTHR36180:SF2">
    <property type="entry name" value="BRO FAMILY PROTEIN"/>
    <property type="match status" value="1"/>
</dbReference>
<proteinExistence type="predicted"/>